<proteinExistence type="predicted"/>
<name>F4H969_GALAU</name>
<sequence>MSQNTKPIKMELKGEAGKRVALSAVKRVIKAHHKEIKALAYK</sequence>
<dbReference type="EMBL" id="CP002667">
    <property type="protein sequence ID" value="AEC18397.1"/>
    <property type="molecule type" value="Genomic_DNA"/>
</dbReference>
<dbReference type="STRING" id="1005058.UMN179_02388"/>
<dbReference type="KEGG" id="gan:UMN179_02388"/>
<gene>
    <name evidence="1" type="ordered locus">UMN179_02388</name>
</gene>
<dbReference type="RefSeq" id="WP_013747151.1">
    <property type="nucleotide sequence ID" value="NC_015460.1"/>
</dbReference>
<dbReference type="HOGENOM" id="CLU_3236515_0_0_6"/>
<evidence type="ECO:0000313" key="1">
    <source>
        <dbReference type="EMBL" id="AEC18397.1"/>
    </source>
</evidence>
<accession>F4H969</accession>
<protein>
    <submittedName>
        <fullName evidence="1">Uncharacterized protein</fullName>
    </submittedName>
</protein>
<dbReference type="Proteomes" id="UP000006908">
    <property type="component" value="Chromosome"/>
</dbReference>
<organism evidence="1 2">
    <name type="scientific">Gallibacterium anatis (strain UMN179)</name>
    <name type="common">Pasteurella anatis</name>
    <dbReference type="NCBI Taxonomy" id="1005058"/>
    <lineage>
        <taxon>Bacteria</taxon>
        <taxon>Pseudomonadati</taxon>
        <taxon>Pseudomonadota</taxon>
        <taxon>Gammaproteobacteria</taxon>
        <taxon>Pasteurellales</taxon>
        <taxon>Pasteurellaceae</taxon>
        <taxon>Gallibacterium</taxon>
    </lineage>
</organism>
<evidence type="ECO:0000313" key="2">
    <source>
        <dbReference type="Proteomes" id="UP000006908"/>
    </source>
</evidence>
<dbReference type="AlphaFoldDB" id="F4H969"/>
<reference evidence="1 2" key="1">
    <citation type="journal article" date="2011" name="J. Bacteriol.">
        <title>Complete genome sequence of Gallibacterium anatis strain UMN179, isolated from a laying hen with peritonitis.</title>
        <authorList>
            <person name="Johnson T.J."/>
            <person name="Fernandez-Alarcon C."/>
            <person name="Bojesen A.M."/>
            <person name="Nolan L.K."/>
            <person name="Trampel D.W."/>
            <person name="Seemann T."/>
        </authorList>
    </citation>
    <scope>NUCLEOTIDE SEQUENCE [LARGE SCALE GENOMIC DNA]</scope>
    <source>
        <strain evidence="1 2">UMN179</strain>
    </source>
</reference>